<evidence type="ECO:0000256" key="6">
    <source>
        <dbReference type="ARBA" id="ARBA00030386"/>
    </source>
</evidence>
<dbReference type="OrthoDB" id="9805351at2"/>
<keyword evidence="5" id="KW-0560">Oxidoreductase</keyword>
<dbReference type="Gene3D" id="1.20.58.100">
    <property type="entry name" value="Fumarate reductase/succinate dehydrogenase flavoprotein-like, C-terminal domain"/>
    <property type="match status" value="1"/>
</dbReference>
<comment type="caution">
    <text evidence="11">The sequence shown here is derived from an EMBL/GenBank/DDBJ whole genome shotgun (WGS) entry which is preliminary data.</text>
</comment>
<feature type="domain" description="Fumarate reductase/succinate dehydrogenase flavoprotein-like C-terminal" evidence="10">
    <location>
        <begin position="431"/>
        <end position="512"/>
    </location>
</feature>
<dbReference type="EMBL" id="LIUT01000006">
    <property type="protein sequence ID" value="KOR76938.1"/>
    <property type="molecule type" value="Genomic_DNA"/>
</dbReference>
<dbReference type="SUPFAM" id="SSF51905">
    <property type="entry name" value="FAD/NAD(P)-binding domain"/>
    <property type="match status" value="1"/>
</dbReference>
<evidence type="ECO:0000256" key="4">
    <source>
        <dbReference type="ARBA" id="ARBA00022827"/>
    </source>
</evidence>
<dbReference type="InterPro" id="IPR036188">
    <property type="entry name" value="FAD/NAD-bd_sf"/>
</dbReference>
<comment type="cofactor">
    <cofactor evidence="1">
        <name>FAD</name>
        <dbReference type="ChEBI" id="CHEBI:57692"/>
    </cofactor>
</comment>
<dbReference type="Pfam" id="PF02910">
    <property type="entry name" value="Succ_DH_flav_C"/>
    <property type="match status" value="1"/>
</dbReference>
<evidence type="ECO:0000313" key="12">
    <source>
        <dbReference type="Proteomes" id="UP000036932"/>
    </source>
</evidence>
<name>A0A0M1N466_9BACL</name>
<evidence type="ECO:0000256" key="8">
    <source>
        <dbReference type="PIRSR" id="PIRSR000171-1"/>
    </source>
</evidence>
<evidence type="ECO:0000259" key="9">
    <source>
        <dbReference type="Pfam" id="PF00890"/>
    </source>
</evidence>
<dbReference type="PANTHER" id="PTHR42716">
    <property type="entry name" value="L-ASPARTATE OXIDASE"/>
    <property type="match status" value="1"/>
</dbReference>
<evidence type="ECO:0000259" key="10">
    <source>
        <dbReference type="Pfam" id="PF02910"/>
    </source>
</evidence>
<proteinExistence type="predicted"/>
<dbReference type="InterPro" id="IPR005288">
    <property type="entry name" value="NadB"/>
</dbReference>
<dbReference type="Pfam" id="PF00890">
    <property type="entry name" value="FAD_binding_2"/>
    <property type="match status" value="1"/>
</dbReference>
<keyword evidence="4" id="KW-0274">FAD</keyword>
<dbReference type="PATRIC" id="fig|1705565.3.peg.908"/>
<dbReference type="RefSeq" id="WP_054404777.1">
    <property type="nucleotide sequence ID" value="NZ_LIUT01000006.1"/>
</dbReference>
<dbReference type="GO" id="GO:0008734">
    <property type="term" value="F:L-aspartate oxidase activity"/>
    <property type="evidence" value="ECO:0007669"/>
    <property type="project" value="UniProtKB-EC"/>
</dbReference>
<evidence type="ECO:0000256" key="2">
    <source>
        <dbReference type="ARBA" id="ARBA00021901"/>
    </source>
</evidence>
<dbReference type="Gene3D" id="3.50.50.60">
    <property type="entry name" value="FAD/NAD(P)-binding domain"/>
    <property type="match status" value="2"/>
</dbReference>
<dbReference type="InterPro" id="IPR037099">
    <property type="entry name" value="Fum_R/Succ_DH_flav-like_C_sf"/>
</dbReference>
<keyword evidence="3" id="KW-0285">Flavoprotein</keyword>
<dbReference type="AlphaFoldDB" id="A0A0M1N466"/>
<dbReference type="SUPFAM" id="SSF46977">
    <property type="entry name" value="Succinate dehydrogenase/fumarate reductase flavoprotein C-terminal domain"/>
    <property type="match status" value="1"/>
</dbReference>
<evidence type="ECO:0000313" key="11">
    <source>
        <dbReference type="EMBL" id="KOR76938.1"/>
    </source>
</evidence>
<dbReference type="Proteomes" id="UP000036932">
    <property type="component" value="Unassembled WGS sequence"/>
</dbReference>
<sequence>MNLHKQDSTLQLETDVLVIGGGPAGTWAALTAAAKGSKVVLADKGYCGSSGATAPSGTGVWYVEPEVKQRQEAKLSRYFMGGRLAENDWMDRVLDQTYENMNRLAGWGYSFPIDPEGNVFRQGLQGPEYMRLMRKLVKRAGVKILDHSPALELLADEHGVGGAAGVSTQGGDPWRVTAGAVVIATGGCAFLSKALGCNVLTGDGYLMAAEAGAEMSGMEFSNAYAISPTFSSVTKTAYYRYASFYYEDGSVVEGAGSTKGRSVIAKKLLENRQVYARLDQAPADLQPLLRVGQTNFFLPFDRMGINPFTDMFPVTLRLEGTVRGTGGIHIVDDTCATKVPGLYAAGDAATRELICGGFTGGGSHNAAWAMSSGSFAGEGAAAYAKSLGQHAARREVHGLSSAPIVSSRTYGSTLQKPPIAAEEYIRAVQEEVMPYDRNLFRSDEGLRDSLYRLDRVWKSIRHEPIHLDYQAVKRREAAAMTVTARWMYRSAQARTETRGMHKRIDYPDVDETQRYRLITSGLDDISVRAQRVSEEAVSL</sequence>
<organism evidence="11 12">
    <name type="scientific">Paenibacillus solani</name>
    <dbReference type="NCBI Taxonomy" id="1705565"/>
    <lineage>
        <taxon>Bacteria</taxon>
        <taxon>Bacillati</taxon>
        <taxon>Bacillota</taxon>
        <taxon>Bacilli</taxon>
        <taxon>Bacillales</taxon>
        <taxon>Paenibacillaceae</taxon>
        <taxon>Paenibacillus</taxon>
    </lineage>
</organism>
<evidence type="ECO:0000256" key="3">
    <source>
        <dbReference type="ARBA" id="ARBA00022630"/>
    </source>
</evidence>
<dbReference type="PRINTS" id="PR00368">
    <property type="entry name" value="FADPNR"/>
</dbReference>
<comment type="catalytic activity">
    <reaction evidence="7">
        <text>L-aspartate + O2 = iminosuccinate + H2O2</text>
        <dbReference type="Rhea" id="RHEA:25876"/>
        <dbReference type="ChEBI" id="CHEBI:15379"/>
        <dbReference type="ChEBI" id="CHEBI:16240"/>
        <dbReference type="ChEBI" id="CHEBI:29991"/>
        <dbReference type="ChEBI" id="CHEBI:77875"/>
        <dbReference type="EC" id="1.4.3.16"/>
    </reaction>
    <physiologicalReaction direction="left-to-right" evidence="7">
        <dbReference type="Rhea" id="RHEA:25877"/>
    </physiologicalReaction>
</comment>
<evidence type="ECO:0000256" key="7">
    <source>
        <dbReference type="ARBA" id="ARBA00048305"/>
    </source>
</evidence>
<dbReference type="GO" id="GO:0009435">
    <property type="term" value="P:NAD+ biosynthetic process"/>
    <property type="evidence" value="ECO:0007669"/>
    <property type="project" value="InterPro"/>
</dbReference>
<protein>
    <recommendedName>
        <fullName evidence="2">L-aspartate oxidase</fullName>
    </recommendedName>
    <alternativeName>
        <fullName evidence="6">Quinolinate synthase B</fullName>
    </alternativeName>
</protein>
<evidence type="ECO:0000256" key="5">
    <source>
        <dbReference type="ARBA" id="ARBA00023002"/>
    </source>
</evidence>
<dbReference type="PRINTS" id="PR00411">
    <property type="entry name" value="PNDRDTASEI"/>
</dbReference>
<reference evidence="12" key="1">
    <citation type="submission" date="2015-08" db="EMBL/GenBank/DDBJ databases">
        <title>Genome sequencing project for genomic taxonomy and phylogenomics of Bacillus-like bacteria.</title>
        <authorList>
            <person name="Liu B."/>
            <person name="Wang J."/>
            <person name="Zhu Y."/>
            <person name="Liu G."/>
            <person name="Chen Q."/>
            <person name="Chen Z."/>
            <person name="Lan J."/>
            <person name="Che J."/>
            <person name="Ge C."/>
            <person name="Shi H."/>
            <person name="Pan Z."/>
            <person name="Liu X."/>
        </authorList>
    </citation>
    <scope>NUCLEOTIDE SEQUENCE [LARGE SCALE GENOMIC DNA]</scope>
    <source>
        <strain evidence="12">FJAT-22460</strain>
    </source>
</reference>
<dbReference type="PANTHER" id="PTHR42716:SF2">
    <property type="entry name" value="L-ASPARTATE OXIDASE, CHLOROPLASTIC"/>
    <property type="match status" value="1"/>
</dbReference>
<feature type="active site" description="Proton acceptor" evidence="8">
    <location>
        <position position="261"/>
    </location>
</feature>
<gene>
    <name evidence="11" type="ORF">AM231_23750</name>
</gene>
<accession>A0A0M1N466</accession>
<keyword evidence="12" id="KW-1185">Reference proteome</keyword>
<dbReference type="InterPro" id="IPR015939">
    <property type="entry name" value="Fum_Rdtase/Succ_DH_flav-like_C"/>
</dbReference>
<dbReference type="InterPro" id="IPR003953">
    <property type="entry name" value="FAD-dep_OxRdtase_2_FAD-bd"/>
</dbReference>
<dbReference type="PIRSF" id="PIRSF000171">
    <property type="entry name" value="SDHA_APRA_LASPO"/>
    <property type="match status" value="1"/>
</dbReference>
<feature type="domain" description="FAD-dependent oxidoreductase 2 FAD-binding" evidence="9">
    <location>
        <begin position="15"/>
        <end position="220"/>
    </location>
</feature>
<evidence type="ECO:0000256" key="1">
    <source>
        <dbReference type="ARBA" id="ARBA00001974"/>
    </source>
</evidence>